<evidence type="ECO:0000256" key="3">
    <source>
        <dbReference type="ARBA" id="ARBA00008661"/>
    </source>
</evidence>
<evidence type="ECO:0000313" key="13">
    <source>
        <dbReference type="EMBL" id="KAI3427158.1"/>
    </source>
</evidence>
<evidence type="ECO:0000256" key="1">
    <source>
        <dbReference type="ARBA" id="ARBA00004323"/>
    </source>
</evidence>
<comment type="pathway">
    <text evidence="2">Protein modification; protein glycosylation.</text>
</comment>
<dbReference type="Pfam" id="PF01762">
    <property type="entry name" value="Galactosyl_T"/>
    <property type="match status" value="1"/>
</dbReference>
<dbReference type="EMBL" id="SIDB01000010">
    <property type="protein sequence ID" value="KAI3427158.1"/>
    <property type="molecule type" value="Genomic_DNA"/>
</dbReference>
<dbReference type="PANTHER" id="PTHR11214">
    <property type="entry name" value="BETA-1,3-N-ACETYLGLUCOSAMINYLTRANSFERASE"/>
    <property type="match status" value="1"/>
</dbReference>
<keyword evidence="8" id="KW-1133">Transmembrane helix</keyword>
<evidence type="ECO:0000256" key="9">
    <source>
        <dbReference type="ARBA" id="ARBA00023034"/>
    </source>
</evidence>
<protein>
    <recommendedName>
        <fullName evidence="11">Hexosyltransferase</fullName>
        <ecNumber evidence="11">2.4.1.-</ecNumber>
    </recommendedName>
</protein>
<name>A0A9D4YUN4_CHLVU</name>
<accession>A0A9D4YUN4</accession>
<keyword evidence="5" id="KW-0808">Transferase</keyword>
<organism evidence="13 14">
    <name type="scientific">Chlorella vulgaris</name>
    <name type="common">Green alga</name>
    <dbReference type="NCBI Taxonomy" id="3077"/>
    <lineage>
        <taxon>Eukaryota</taxon>
        <taxon>Viridiplantae</taxon>
        <taxon>Chlorophyta</taxon>
        <taxon>core chlorophytes</taxon>
        <taxon>Trebouxiophyceae</taxon>
        <taxon>Chlorellales</taxon>
        <taxon>Chlorellaceae</taxon>
        <taxon>Chlorella clade</taxon>
        <taxon>Chlorella</taxon>
    </lineage>
</organism>
<reference evidence="13" key="2">
    <citation type="submission" date="2020-11" db="EMBL/GenBank/DDBJ databases">
        <authorList>
            <person name="Cecchin M."/>
            <person name="Marcolungo L."/>
            <person name="Rossato M."/>
            <person name="Girolomoni L."/>
            <person name="Cosentino E."/>
            <person name="Cuine S."/>
            <person name="Li-Beisson Y."/>
            <person name="Delledonne M."/>
            <person name="Ballottari M."/>
        </authorList>
    </citation>
    <scope>NUCLEOTIDE SEQUENCE</scope>
    <source>
        <strain evidence="13">211/11P</strain>
        <tissue evidence="13">Whole cell</tissue>
    </source>
</reference>
<feature type="region of interest" description="Disordered" evidence="12">
    <location>
        <begin position="1"/>
        <end position="21"/>
    </location>
</feature>
<dbReference type="GO" id="GO:0008378">
    <property type="term" value="F:galactosyltransferase activity"/>
    <property type="evidence" value="ECO:0007669"/>
    <property type="project" value="TreeGrafter"/>
</dbReference>
<evidence type="ECO:0000256" key="2">
    <source>
        <dbReference type="ARBA" id="ARBA00004922"/>
    </source>
</evidence>
<feature type="compositionally biased region" description="Low complexity" evidence="12">
    <location>
        <begin position="160"/>
        <end position="182"/>
    </location>
</feature>
<comment type="cofactor">
    <cofactor evidence="11">
        <name>Mn(2+)</name>
        <dbReference type="ChEBI" id="CHEBI:29035"/>
    </cofactor>
</comment>
<dbReference type="GO" id="GO:0000139">
    <property type="term" value="C:Golgi membrane"/>
    <property type="evidence" value="ECO:0007669"/>
    <property type="project" value="UniProtKB-SubCell"/>
</dbReference>
<feature type="region of interest" description="Disordered" evidence="12">
    <location>
        <begin position="147"/>
        <end position="191"/>
    </location>
</feature>
<comment type="subcellular location">
    <subcellularLocation>
        <location evidence="1 11">Golgi apparatus membrane</location>
        <topology evidence="1 11">Single-pass type II membrane protein</topology>
    </subcellularLocation>
</comment>
<proteinExistence type="inferred from homology"/>
<evidence type="ECO:0000256" key="6">
    <source>
        <dbReference type="ARBA" id="ARBA00022692"/>
    </source>
</evidence>
<evidence type="ECO:0000256" key="4">
    <source>
        <dbReference type="ARBA" id="ARBA00022676"/>
    </source>
</evidence>
<dbReference type="Gene3D" id="3.90.550.50">
    <property type="match status" value="1"/>
</dbReference>
<dbReference type="OrthoDB" id="2139606at2759"/>
<comment type="caution">
    <text evidence="13">The sequence shown here is derived from an EMBL/GenBank/DDBJ whole genome shotgun (WGS) entry which is preliminary data.</text>
</comment>
<dbReference type="EC" id="2.4.1.-" evidence="11"/>
<keyword evidence="9 11" id="KW-0333">Golgi apparatus</keyword>
<keyword evidence="10" id="KW-0472">Membrane</keyword>
<keyword evidence="11" id="KW-0464">Manganese</keyword>
<gene>
    <name evidence="13" type="ORF">D9Q98_007095</name>
</gene>
<reference evidence="13" key="1">
    <citation type="journal article" date="2019" name="Plant J.">
        <title>Chlorella vulgaris genome assembly and annotation reveals the molecular basis for metabolic acclimation to high light conditions.</title>
        <authorList>
            <person name="Cecchin M."/>
            <person name="Marcolungo L."/>
            <person name="Rossato M."/>
            <person name="Girolomoni L."/>
            <person name="Cosentino E."/>
            <person name="Cuine S."/>
            <person name="Li-Beisson Y."/>
            <person name="Delledonne M."/>
            <person name="Ballottari M."/>
        </authorList>
    </citation>
    <scope>NUCLEOTIDE SEQUENCE</scope>
    <source>
        <strain evidence="13">211/11P</strain>
    </source>
</reference>
<evidence type="ECO:0000256" key="5">
    <source>
        <dbReference type="ARBA" id="ARBA00022679"/>
    </source>
</evidence>
<evidence type="ECO:0000256" key="7">
    <source>
        <dbReference type="ARBA" id="ARBA00022968"/>
    </source>
</evidence>
<comment type="similarity">
    <text evidence="3 11">Belongs to the glycosyltransferase 31 family.</text>
</comment>
<keyword evidence="4 11" id="KW-0328">Glycosyltransferase</keyword>
<dbReference type="AlphaFoldDB" id="A0A9D4YUN4"/>
<dbReference type="PANTHER" id="PTHR11214:SF3">
    <property type="entry name" value="BETA-1,3-GALACTOSYLTRANSFERASE 6"/>
    <property type="match status" value="1"/>
</dbReference>
<sequence length="475" mass="51506">MRVVQAHAPGDPFSTSRGRRLHAHPPPLAAAASLVPALLAALLILSRAHGVGAAAGDTEQAVNSRDCPQHQRGSSILDLPDTSDCRRLVRLMASCLPSWNAAEVHVEPGSSCCEHAASFFTLQCHCWSSQFDGAVVAGVGGIDDACSPGTATDTSPGRLARQQQQQDEQQQQQQAQQPQAQLAGGGGNAAAESSTLSRLAGRVFGGGGSSQQQAIRLRTADTAQQQQDIRLYVGVLSASAKREARDAIRASWAQHPAAHRLRFFLARPADDALFAQVREEAVQKRDLVVLGHITEHYANITHQTLEVLRLAAADPTTTHVLKTDDDSYVHFGPLLHRLSTLPRERLFFGNIENPGGQPHREEGHQWHVSREEWPADRFPVWAHGAGYVLSADLAVEVAAGTAYAASVGGHLFKLEDIAVGSWLEWAAQQRGFELHLAQDKRFNFGGCRFGDLVSHYIKPQQQLCMWAQQGRCKGC</sequence>
<evidence type="ECO:0000256" key="12">
    <source>
        <dbReference type="SAM" id="MobiDB-lite"/>
    </source>
</evidence>
<evidence type="ECO:0000256" key="11">
    <source>
        <dbReference type="RuleBase" id="RU363063"/>
    </source>
</evidence>
<evidence type="ECO:0000256" key="8">
    <source>
        <dbReference type="ARBA" id="ARBA00022989"/>
    </source>
</evidence>
<evidence type="ECO:0000256" key="10">
    <source>
        <dbReference type="ARBA" id="ARBA00023136"/>
    </source>
</evidence>
<keyword evidence="7" id="KW-0735">Signal-anchor</keyword>
<keyword evidence="14" id="KW-1185">Reference proteome</keyword>
<dbReference type="Proteomes" id="UP001055712">
    <property type="component" value="Unassembled WGS sequence"/>
</dbReference>
<keyword evidence="6" id="KW-0812">Transmembrane</keyword>
<dbReference type="InterPro" id="IPR002659">
    <property type="entry name" value="Glyco_trans_31"/>
</dbReference>
<evidence type="ECO:0000313" key="14">
    <source>
        <dbReference type="Proteomes" id="UP001055712"/>
    </source>
</evidence>